<protein>
    <recommendedName>
        <fullName evidence="5">DUF1805 domain-containing protein</fullName>
    </recommendedName>
</protein>
<dbReference type="PATRIC" id="fig|301375.6.peg.2208"/>
<evidence type="ECO:0000313" key="2">
    <source>
        <dbReference type="EMBL" id="KUK96779.1"/>
    </source>
</evidence>
<dbReference type="Pfam" id="PF08827">
    <property type="entry name" value="DUF1805"/>
    <property type="match status" value="1"/>
</dbReference>
<proteinExistence type="predicted"/>
<dbReference type="AlphaFoldDB" id="A0A124FMR2"/>
<accession>A0A124FMR2</accession>
<organism evidence="1 4">
    <name type="scientific">Methanothrix harundinacea</name>
    <dbReference type="NCBI Taxonomy" id="301375"/>
    <lineage>
        <taxon>Archaea</taxon>
        <taxon>Methanobacteriati</taxon>
        <taxon>Methanobacteriota</taxon>
        <taxon>Stenosarchaea group</taxon>
        <taxon>Methanomicrobia</taxon>
        <taxon>Methanotrichales</taxon>
        <taxon>Methanotrichaceae</taxon>
        <taxon>Methanothrix</taxon>
    </lineage>
</organism>
<name>A0A124FMR2_9EURY</name>
<dbReference type="EMBL" id="LGHB01000008">
    <property type="protein sequence ID" value="KUK96779.1"/>
    <property type="molecule type" value="Genomic_DNA"/>
</dbReference>
<evidence type="ECO:0000313" key="1">
    <source>
        <dbReference type="EMBL" id="KUK45551.1"/>
    </source>
</evidence>
<dbReference type="Gene3D" id="3.30.1980.10">
    <property type="entry name" value="Hypothetical protein YunC"/>
    <property type="match status" value="1"/>
</dbReference>
<dbReference type="Proteomes" id="UP000053961">
    <property type="component" value="Unassembled WGS sequence"/>
</dbReference>
<evidence type="ECO:0000313" key="3">
    <source>
        <dbReference type="Proteomes" id="UP000053961"/>
    </source>
</evidence>
<dbReference type="EMBL" id="LGFT01000001">
    <property type="protein sequence ID" value="KUK45551.1"/>
    <property type="molecule type" value="Genomic_DNA"/>
</dbReference>
<sequence length="174" mass="18158">MVFGQMDGFCRHAHRGLLISILLFGLVHGATIDVPMDCHSIGVSEPGNWINNSNNNASSCIIIADNLSQSSHGGEMYHDIISYKGGRADGYVIPLGPANLVFVVGERGMIGCGAFDVAALDGFGYPAAKMKPTQGPSIANLEDLMMGEVKVANAAAVALGVEVGMSGKEALDHL</sequence>
<dbReference type="InterPro" id="IPR014931">
    <property type="entry name" value="DUF1805"/>
</dbReference>
<gene>
    <name evidence="1" type="ORF">XD72_0025</name>
    <name evidence="2" type="ORF">XE07_0865</name>
</gene>
<reference evidence="3 4" key="2">
    <citation type="journal article" date="2015" name="MBio">
        <title>Genome-Resolved Metagenomic Analysis Reveals Roles for Candidate Phyla and Other Microbial Community Members in Biogeochemical Transformations in Oil Reservoirs.</title>
        <authorList>
            <person name="Hu P."/>
            <person name="Tom L."/>
            <person name="Singh A."/>
            <person name="Thomas B.C."/>
            <person name="Baker B.J."/>
            <person name="Piceno Y.M."/>
            <person name="Andersen G.L."/>
            <person name="Banfield J.F."/>
        </authorList>
    </citation>
    <scope>NUCLEOTIDE SEQUENCE [LARGE SCALE GENOMIC DNA]</scope>
    <source>
        <strain evidence="1">57_489</strain>
    </source>
</reference>
<evidence type="ECO:0008006" key="5">
    <source>
        <dbReference type="Google" id="ProtNLM"/>
    </source>
</evidence>
<dbReference type="InterPro" id="IPR036493">
    <property type="entry name" value="YunC_sf"/>
</dbReference>
<reference evidence="2" key="1">
    <citation type="journal article" date="2015" name="MBio">
        <title>Genome-resolved metagenomic analysis reveals roles for candidate phyla and other microbial community members in biogeochemical transformations in oil reservoirs.</title>
        <authorList>
            <person name="Hu P."/>
            <person name="Tom L."/>
            <person name="Singh A."/>
            <person name="Thomas B.C."/>
            <person name="Baker B.J."/>
            <person name="Piceno Y.M."/>
            <person name="Andersen G.L."/>
            <person name="Banfield J.F."/>
        </authorList>
    </citation>
    <scope>NUCLEOTIDE SEQUENCE [LARGE SCALE GENOMIC DNA]</scope>
    <source>
        <strain evidence="2">56_747</strain>
    </source>
</reference>
<dbReference type="SUPFAM" id="SSF102891">
    <property type="entry name" value="Hypothetical protein Ta1206"/>
    <property type="match status" value="1"/>
</dbReference>
<comment type="caution">
    <text evidence="1">The sequence shown here is derived from an EMBL/GenBank/DDBJ whole genome shotgun (WGS) entry which is preliminary data.</text>
</comment>
<dbReference type="Proteomes" id="UP000057043">
    <property type="component" value="Unassembled WGS sequence"/>
</dbReference>
<evidence type="ECO:0000313" key="4">
    <source>
        <dbReference type="Proteomes" id="UP000057043"/>
    </source>
</evidence>